<feature type="region of interest" description="Disordered" evidence="1">
    <location>
        <begin position="147"/>
        <end position="170"/>
    </location>
</feature>
<feature type="region of interest" description="Disordered" evidence="1">
    <location>
        <begin position="1"/>
        <end position="79"/>
    </location>
</feature>
<name>A0A5N6LZB6_9ASTR</name>
<reference evidence="2 3" key="1">
    <citation type="submission" date="2019-05" db="EMBL/GenBank/DDBJ databases">
        <title>Mikania micrantha, genome provides insights into the molecular mechanism of rapid growth.</title>
        <authorList>
            <person name="Liu B."/>
        </authorList>
    </citation>
    <scope>NUCLEOTIDE SEQUENCE [LARGE SCALE GENOMIC DNA]</scope>
    <source>
        <strain evidence="2">NLD-2019</strain>
        <tissue evidence="2">Leaf</tissue>
    </source>
</reference>
<keyword evidence="3" id="KW-1185">Reference proteome</keyword>
<evidence type="ECO:0000256" key="1">
    <source>
        <dbReference type="SAM" id="MobiDB-lite"/>
    </source>
</evidence>
<dbReference type="Proteomes" id="UP000326396">
    <property type="component" value="Linkage Group LG7"/>
</dbReference>
<feature type="region of interest" description="Disordered" evidence="1">
    <location>
        <begin position="101"/>
        <end position="131"/>
    </location>
</feature>
<accession>A0A5N6LZB6</accession>
<dbReference type="EMBL" id="SZYD01000017">
    <property type="protein sequence ID" value="KAD3066891.1"/>
    <property type="molecule type" value="Genomic_DNA"/>
</dbReference>
<feature type="compositionally biased region" description="Polar residues" evidence="1">
    <location>
        <begin position="155"/>
        <end position="170"/>
    </location>
</feature>
<proteinExistence type="predicted"/>
<protein>
    <submittedName>
        <fullName evidence="2">Uncharacterized protein</fullName>
    </submittedName>
</protein>
<dbReference type="AlphaFoldDB" id="A0A5N6LZB6"/>
<evidence type="ECO:0000313" key="2">
    <source>
        <dbReference type="EMBL" id="KAD3066891.1"/>
    </source>
</evidence>
<gene>
    <name evidence="2" type="ORF">E3N88_34771</name>
</gene>
<comment type="caution">
    <text evidence="2">The sequence shown here is derived from an EMBL/GenBank/DDBJ whole genome shotgun (WGS) entry which is preliminary data.</text>
</comment>
<evidence type="ECO:0000313" key="3">
    <source>
        <dbReference type="Proteomes" id="UP000326396"/>
    </source>
</evidence>
<organism evidence="2 3">
    <name type="scientific">Mikania micrantha</name>
    <name type="common">bitter vine</name>
    <dbReference type="NCBI Taxonomy" id="192012"/>
    <lineage>
        <taxon>Eukaryota</taxon>
        <taxon>Viridiplantae</taxon>
        <taxon>Streptophyta</taxon>
        <taxon>Embryophyta</taxon>
        <taxon>Tracheophyta</taxon>
        <taxon>Spermatophyta</taxon>
        <taxon>Magnoliopsida</taxon>
        <taxon>eudicotyledons</taxon>
        <taxon>Gunneridae</taxon>
        <taxon>Pentapetalae</taxon>
        <taxon>asterids</taxon>
        <taxon>campanulids</taxon>
        <taxon>Asterales</taxon>
        <taxon>Asteraceae</taxon>
        <taxon>Asteroideae</taxon>
        <taxon>Heliantheae alliance</taxon>
        <taxon>Eupatorieae</taxon>
        <taxon>Mikania</taxon>
    </lineage>
</organism>
<sequence>MKASQLKQKPNMPVDLGLGMAKQEPHQDTQEPQEAKQGPHLAAPGSRGAAPSQRGVAPGGRGAFPGRIGSAPDQRNTHIGPQLAHHHTAILFISNRSRPILSPTSVHRPKHCHQKLNQNQPPPKKPPEANRIDGAAQVSPFRPKSIAAKAASKAQPQMKTRSDQTTSSRTKMIEQTIAANRKTQINQTQPMPSLNIHGPKQPQVDIHLLYISPIHPHMVLALVHQ</sequence>